<evidence type="ECO:0000313" key="1">
    <source>
        <dbReference type="EMBL" id="KAF5203722.1"/>
    </source>
</evidence>
<sequence length="71" mass="8144">MPTTPGTVTRTVNELLVTLCGFITGTSIHTKRVAMLLLWLKRRSFSIDRKLYTYCETKQAALECFVMHVNH</sequence>
<name>A0A7J6X5R4_THATH</name>
<organism evidence="1 2">
    <name type="scientific">Thalictrum thalictroides</name>
    <name type="common">Rue-anemone</name>
    <name type="synonym">Anemone thalictroides</name>
    <dbReference type="NCBI Taxonomy" id="46969"/>
    <lineage>
        <taxon>Eukaryota</taxon>
        <taxon>Viridiplantae</taxon>
        <taxon>Streptophyta</taxon>
        <taxon>Embryophyta</taxon>
        <taxon>Tracheophyta</taxon>
        <taxon>Spermatophyta</taxon>
        <taxon>Magnoliopsida</taxon>
        <taxon>Ranunculales</taxon>
        <taxon>Ranunculaceae</taxon>
        <taxon>Thalictroideae</taxon>
        <taxon>Thalictrum</taxon>
    </lineage>
</organism>
<keyword evidence="2" id="KW-1185">Reference proteome</keyword>
<gene>
    <name evidence="1" type="ORF">FRX31_006693</name>
</gene>
<reference evidence="1 2" key="1">
    <citation type="submission" date="2020-06" db="EMBL/GenBank/DDBJ databases">
        <title>Transcriptomic and genomic resources for Thalictrum thalictroides and T. hernandezii: Facilitating candidate gene discovery in an emerging model plant lineage.</title>
        <authorList>
            <person name="Arias T."/>
            <person name="Riano-Pachon D.M."/>
            <person name="Di Stilio V.S."/>
        </authorList>
    </citation>
    <scope>NUCLEOTIDE SEQUENCE [LARGE SCALE GENOMIC DNA]</scope>
    <source>
        <strain evidence="2">cv. WT478/WT964</strain>
        <tissue evidence="1">Leaves</tissue>
    </source>
</reference>
<comment type="caution">
    <text evidence="1">The sequence shown here is derived from an EMBL/GenBank/DDBJ whole genome shotgun (WGS) entry which is preliminary data.</text>
</comment>
<proteinExistence type="predicted"/>
<dbReference type="AlphaFoldDB" id="A0A7J6X5R4"/>
<dbReference type="Proteomes" id="UP000554482">
    <property type="component" value="Unassembled WGS sequence"/>
</dbReference>
<evidence type="ECO:0000313" key="2">
    <source>
        <dbReference type="Proteomes" id="UP000554482"/>
    </source>
</evidence>
<accession>A0A7J6X5R4</accession>
<dbReference type="EMBL" id="JABWDY010006398">
    <property type="protein sequence ID" value="KAF5203722.1"/>
    <property type="molecule type" value="Genomic_DNA"/>
</dbReference>
<protein>
    <submittedName>
        <fullName evidence="1">Uncharacterized protein</fullName>
    </submittedName>
</protein>